<dbReference type="Proteomes" id="UP000507470">
    <property type="component" value="Unassembled WGS sequence"/>
</dbReference>
<dbReference type="EMBL" id="CACVKT020008717">
    <property type="protein sequence ID" value="CAC5416861.1"/>
    <property type="molecule type" value="Genomic_DNA"/>
</dbReference>
<dbReference type="PROSITE" id="PS50119">
    <property type="entry name" value="ZF_BBOX"/>
    <property type="match status" value="1"/>
</dbReference>
<organism evidence="3 4">
    <name type="scientific">Mytilus coruscus</name>
    <name type="common">Sea mussel</name>
    <dbReference type="NCBI Taxonomy" id="42192"/>
    <lineage>
        <taxon>Eukaryota</taxon>
        <taxon>Metazoa</taxon>
        <taxon>Spiralia</taxon>
        <taxon>Lophotrochozoa</taxon>
        <taxon>Mollusca</taxon>
        <taxon>Bivalvia</taxon>
        <taxon>Autobranchia</taxon>
        <taxon>Pteriomorphia</taxon>
        <taxon>Mytilida</taxon>
        <taxon>Mytiloidea</taxon>
        <taxon>Mytilidae</taxon>
        <taxon>Mytilinae</taxon>
        <taxon>Mytilus</taxon>
    </lineage>
</organism>
<keyword evidence="1" id="KW-0479">Metal-binding</keyword>
<reference evidence="3 4" key="1">
    <citation type="submission" date="2020-06" db="EMBL/GenBank/DDBJ databases">
        <authorList>
            <person name="Li R."/>
            <person name="Bekaert M."/>
        </authorList>
    </citation>
    <scope>NUCLEOTIDE SEQUENCE [LARGE SCALE GENOMIC DNA]</scope>
    <source>
        <strain evidence="4">wild</strain>
    </source>
</reference>
<keyword evidence="1" id="KW-0863">Zinc-finger</keyword>
<keyword evidence="4" id="KW-1185">Reference proteome</keyword>
<gene>
    <name evidence="3" type="ORF">MCOR_49435</name>
</gene>
<dbReference type="GO" id="GO:0008270">
    <property type="term" value="F:zinc ion binding"/>
    <property type="evidence" value="ECO:0007669"/>
    <property type="project" value="UniProtKB-KW"/>
</dbReference>
<keyword evidence="1" id="KW-0862">Zinc</keyword>
<evidence type="ECO:0000313" key="3">
    <source>
        <dbReference type="EMBL" id="CAC5416861.1"/>
    </source>
</evidence>
<dbReference type="AlphaFoldDB" id="A0A6J8ECU3"/>
<dbReference type="OrthoDB" id="6055909at2759"/>
<proteinExistence type="predicted"/>
<sequence>MAQCSVRSCETCESSPGRRFCMDCEQFFCKACELSENANAEVKTLICEQHQEKFTYYCNTYDAASKTQPRLDKEVKSAEGSISGAKQQIVYSRLTLKNFEDETDKAKREIVGRVVLIVNALDATKYAYLKSVEKHRLKEVQKMNQEIIKIEKETENGVEVLDKMKSSIDGQKNIILMDAVSNMMNT</sequence>
<evidence type="ECO:0000256" key="1">
    <source>
        <dbReference type="PROSITE-ProRule" id="PRU00024"/>
    </source>
</evidence>
<feature type="domain" description="B box-type" evidence="2">
    <location>
        <begin position="4"/>
        <end position="45"/>
    </location>
</feature>
<evidence type="ECO:0000313" key="4">
    <source>
        <dbReference type="Proteomes" id="UP000507470"/>
    </source>
</evidence>
<protein>
    <recommendedName>
        <fullName evidence="2">B box-type domain-containing protein</fullName>
    </recommendedName>
</protein>
<dbReference type="InterPro" id="IPR000315">
    <property type="entry name" value="Znf_B-box"/>
</dbReference>
<name>A0A6J8ECU3_MYTCO</name>
<evidence type="ECO:0000259" key="2">
    <source>
        <dbReference type="PROSITE" id="PS50119"/>
    </source>
</evidence>
<accession>A0A6J8ECU3</accession>
<dbReference type="CDD" id="cd19757">
    <property type="entry name" value="Bbox1"/>
    <property type="match status" value="1"/>
</dbReference>